<evidence type="ECO:0000256" key="5">
    <source>
        <dbReference type="ARBA" id="ARBA00022692"/>
    </source>
</evidence>
<dbReference type="Proteomes" id="UP000827892">
    <property type="component" value="Chromosome X"/>
</dbReference>
<dbReference type="GO" id="GO:0005634">
    <property type="term" value="C:nucleus"/>
    <property type="evidence" value="ECO:0007669"/>
    <property type="project" value="UniProtKB-SubCell"/>
</dbReference>
<evidence type="ECO:0000256" key="11">
    <source>
        <dbReference type="ARBA" id="ARBA00023170"/>
    </source>
</evidence>
<gene>
    <name evidence="18" type="ORF">L3Y34_010692</name>
</gene>
<keyword evidence="8 15" id="KW-0406">Ion transport</keyword>
<dbReference type="InterPro" id="IPR015096">
    <property type="entry name" value="FUBP_C"/>
</dbReference>
<evidence type="ECO:0000256" key="16">
    <source>
        <dbReference type="SAM" id="MobiDB-lite"/>
    </source>
</evidence>
<dbReference type="GO" id="GO:0006355">
    <property type="term" value="P:regulation of DNA-templated transcription"/>
    <property type="evidence" value="ECO:0007669"/>
    <property type="project" value="InterPro"/>
</dbReference>
<evidence type="ECO:0000256" key="4">
    <source>
        <dbReference type="ARBA" id="ARBA00022448"/>
    </source>
</evidence>
<sequence>MQFSIFTILIFYQTVTLSIPQFTEQYQGSSSRLTRHLLEKHNKCSPPDGRVDISHNIELVHIIGVNELNQNMQVLVYIIQQWKDSSLTWKPEEFRGIKNTWLPENSIWIPDIIVFNTLEHKMLLDAVRSPIKVSYIGEVTYAYPAIYTVLCQIGIANFPFDDQVCKIRFASWAYDEDKILLNASHKPLLKNYAPNEEWALQDVNMARKEYEHEETVVSEIIYYIKVARKPFYYLISLVVPSYIICVLSIAGLFARFSTKHERQERFTLGVTAILSMAVLSLVVTEKVPHSSESVPLLIVYMHFIIIMVTIATILTSTVMRVHAKGFRTHFLSPPNWIRKGLFIARKHAAFFQQNGQVYMDIHTTAEQWGEVSRRMDYLLASVFIIIISTPTLYLFYMCFQMDHAAAERILLENAKRRDQFYELYGPDKISDPPSPTPPENPSSKPYSRRMDNEKGFVTVNFPIPELCVGLVIGKGGAEVHAINEKTGCRLQVSTEPSPIGYRNVEIHGLPENIDAARECISQVLNRIHHSPPAPHSGAQRQEGETVKTVTVEIPIPAHKCGAVIGRGGDTMQKLRSWSNCQIQLIQENSMPTTTKPLRITGDQQSVEYAQRLVAEVLAKNEGPPPPKHEAPSAPPQETYYENKSLHVKVPRSSVGAIMGPQGMNIKRLSDQTCTSIHVLPEEDPKVMERLITIVGSPDKVYLAADVIRTIITSCNSPDYYVHNVYYMDVPAAKCGLVIGKGGDVIKQINADSGARCELARETKMDAHFKTFVLRGTDLQIEHAKHLIYTKVGDIPPNTPFVPKHRPNANPMQIPSLMNPVHPTQQQQLQAHMQARHQMQARSPQQQNTLTNVQMWAGAPIIQNQHPQHPQTQILQNQLHHQQQQQIQQQQFQQHQQIQYQQQQLQQQRQFQQQKFQQIQQQQMAMFPQQNQNFPVMHPPMQGQQNPNWFRMMQQQQQNQQGQPIYPNQGPPYQQAPLQQMQNQMRNSPRQQNNSYQPQPSPQKPQASPQHLPKARNTPKPAATASTTPKEGGSSKSPAKAKEPAKATNGSGSTENKEDGAKKEAKENNSESEEGEGERDYSEQWYQYYLSMNEPEAAENVRKRIEEMKLEKAEKAQASVSRR</sequence>
<dbReference type="PROSITE" id="PS00236">
    <property type="entry name" value="NEUROTR_ION_CHANNEL"/>
    <property type="match status" value="1"/>
</dbReference>
<dbReference type="CDD" id="cd19051">
    <property type="entry name" value="LGIC_TM_cation"/>
    <property type="match status" value="1"/>
</dbReference>
<feature type="domain" description="K Homology" evidence="17">
    <location>
        <begin position="455"/>
        <end position="525"/>
    </location>
</feature>
<evidence type="ECO:0000256" key="8">
    <source>
        <dbReference type="ARBA" id="ARBA00023065"/>
    </source>
</evidence>
<dbReference type="InterPro" id="IPR006202">
    <property type="entry name" value="Neur_chan_lig-bd"/>
</dbReference>
<evidence type="ECO:0000256" key="13">
    <source>
        <dbReference type="ARBA" id="ARBA00023303"/>
    </source>
</evidence>
<feature type="region of interest" description="Disordered" evidence="16">
    <location>
        <begin position="953"/>
        <end position="1081"/>
    </location>
</feature>
<keyword evidence="14" id="KW-0694">RNA-binding</keyword>
<dbReference type="CDD" id="cd00105">
    <property type="entry name" value="KH-I"/>
    <property type="match status" value="1"/>
</dbReference>
<feature type="signal peptide" evidence="15">
    <location>
        <begin position="1"/>
        <end position="18"/>
    </location>
</feature>
<dbReference type="CDD" id="cd18989">
    <property type="entry name" value="LGIC_ECD_cation"/>
    <property type="match status" value="1"/>
</dbReference>
<evidence type="ECO:0000256" key="7">
    <source>
        <dbReference type="ARBA" id="ARBA00022989"/>
    </source>
</evidence>
<feature type="compositionally biased region" description="Basic and acidic residues" evidence="16">
    <location>
        <begin position="1054"/>
        <end position="1068"/>
    </location>
</feature>
<dbReference type="SUPFAM" id="SSF90112">
    <property type="entry name" value="Neurotransmitter-gated ion-channel transmembrane pore"/>
    <property type="match status" value="1"/>
</dbReference>
<keyword evidence="7 15" id="KW-1133">Transmembrane helix</keyword>
<evidence type="ECO:0000313" key="18">
    <source>
        <dbReference type="EMBL" id="ULT80288.1"/>
    </source>
</evidence>
<feature type="chain" id="PRO_5041774620" description="K Homology domain-containing protein" evidence="15">
    <location>
        <begin position="19"/>
        <end position="1122"/>
    </location>
</feature>
<dbReference type="InterPro" id="IPR036734">
    <property type="entry name" value="Neur_chan_lig-bd_sf"/>
</dbReference>
<feature type="domain" description="K Homology" evidence="17">
    <location>
        <begin position="641"/>
        <end position="712"/>
    </location>
</feature>
<dbReference type="SMART" id="SM00322">
    <property type="entry name" value="KH"/>
    <property type="match status" value="4"/>
</dbReference>
<dbReference type="Gene3D" id="1.20.58.390">
    <property type="entry name" value="Neurotransmitter-gated ion-channel transmembrane domain"/>
    <property type="match status" value="1"/>
</dbReference>
<name>A0AAE8ZPW9_CAEBR</name>
<dbReference type="InterPro" id="IPR006029">
    <property type="entry name" value="Neurotrans-gated_channel_TM"/>
</dbReference>
<keyword evidence="9 15" id="KW-0472">Membrane</keyword>
<dbReference type="Pfam" id="PF00013">
    <property type="entry name" value="KH_1"/>
    <property type="match status" value="4"/>
</dbReference>
<feature type="region of interest" description="Disordered" evidence="16">
    <location>
        <begin position="426"/>
        <end position="449"/>
    </location>
</feature>
<dbReference type="InterPro" id="IPR036719">
    <property type="entry name" value="Neuro-gated_channel_TM_sf"/>
</dbReference>
<dbReference type="PROSITE" id="PS50084">
    <property type="entry name" value="KH_TYPE_1"/>
    <property type="match status" value="4"/>
</dbReference>
<dbReference type="AlphaFoldDB" id="A0AAE8ZPW9"/>
<evidence type="ECO:0000256" key="10">
    <source>
        <dbReference type="ARBA" id="ARBA00023157"/>
    </source>
</evidence>
<dbReference type="Pfam" id="PF02931">
    <property type="entry name" value="Neur_chan_LBD"/>
    <property type="match status" value="1"/>
</dbReference>
<proteinExistence type="inferred from homology"/>
<evidence type="ECO:0000256" key="3">
    <source>
        <dbReference type="ARBA" id="ARBA00009237"/>
    </source>
</evidence>
<dbReference type="SUPFAM" id="SSF54791">
    <property type="entry name" value="Eukaryotic type KH-domain (KH-domain type I)"/>
    <property type="match status" value="4"/>
</dbReference>
<feature type="transmembrane region" description="Helical" evidence="15">
    <location>
        <begin position="266"/>
        <end position="284"/>
    </location>
</feature>
<dbReference type="FunFam" id="2.70.170.10:FF:000055">
    <property type="entry name" value="Proton-gated ion channel subunit pbo-6"/>
    <property type="match status" value="1"/>
</dbReference>
<dbReference type="GO" id="GO:0003723">
    <property type="term" value="F:RNA binding"/>
    <property type="evidence" value="ECO:0007669"/>
    <property type="project" value="UniProtKB-UniRule"/>
</dbReference>
<evidence type="ECO:0000256" key="6">
    <source>
        <dbReference type="ARBA" id="ARBA00022729"/>
    </source>
</evidence>
<dbReference type="Gene3D" id="3.30.1370.10">
    <property type="entry name" value="K Homology domain, type 1"/>
    <property type="match status" value="4"/>
</dbReference>
<accession>A0AAE8ZPW9</accession>
<dbReference type="PANTHER" id="PTHR18945">
    <property type="entry name" value="NEUROTRANSMITTER GATED ION CHANNEL"/>
    <property type="match status" value="1"/>
</dbReference>
<evidence type="ECO:0000313" key="19">
    <source>
        <dbReference type="Proteomes" id="UP000827892"/>
    </source>
</evidence>
<feature type="domain" description="K Homology" evidence="17">
    <location>
        <begin position="721"/>
        <end position="792"/>
    </location>
</feature>
<dbReference type="PRINTS" id="PR00252">
    <property type="entry name" value="NRIONCHANNEL"/>
</dbReference>
<dbReference type="SUPFAM" id="SSF63712">
    <property type="entry name" value="Nicotinic receptor ligand binding domain-like"/>
    <property type="match status" value="1"/>
</dbReference>
<dbReference type="EMBL" id="CP090896">
    <property type="protein sequence ID" value="ULT80288.1"/>
    <property type="molecule type" value="Genomic_DNA"/>
</dbReference>
<feature type="compositionally biased region" description="Low complexity" evidence="16">
    <location>
        <begin position="953"/>
        <end position="1009"/>
    </location>
</feature>
<dbReference type="InterPro" id="IPR004087">
    <property type="entry name" value="KH_dom"/>
</dbReference>
<protein>
    <recommendedName>
        <fullName evidence="17">K Homology domain-containing protein</fullName>
    </recommendedName>
</protein>
<keyword evidence="10" id="KW-1015">Disulfide bond</keyword>
<evidence type="ECO:0000256" key="9">
    <source>
        <dbReference type="ARBA" id="ARBA00023136"/>
    </source>
</evidence>
<evidence type="ECO:0000256" key="14">
    <source>
        <dbReference type="PROSITE-ProRule" id="PRU00117"/>
    </source>
</evidence>
<comment type="subcellular location">
    <subcellularLocation>
        <location evidence="2">Membrane</location>
        <topology evidence="2">Multi-pass membrane protein</topology>
    </subcellularLocation>
    <subcellularLocation>
        <location evidence="1">Nucleus</location>
    </subcellularLocation>
</comment>
<evidence type="ECO:0000256" key="1">
    <source>
        <dbReference type="ARBA" id="ARBA00004123"/>
    </source>
</evidence>
<dbReference type="InterPro" id="IPR018000">
    <property type="entry name" value="Neurotransmitter_ion_chnl_CS"/>
</dbReference>
<dbReference type="GO" id="GO:0016020">
    <property type="term" value="C:membrane"/>
    <property type="evidence" value="ECO:0007669"/>
    <property type="project" value="UniProtKB-SubCell"/>
</dbReference>
<dbReference type="GO" id="GO:0005230">
    <property type="term" value="F:extracellular ligand-gated monoatomic ion channel activity"/>
    <property type="evidence" value="ECO:0007669"/>
    <property type="project" value="InterPro"/>
</dbReference>
<keyword evidence="5 15" id="KW-0812">Transmembrane</keyword>
<keyword evidence="12" id="KW-0539">Nucleus</keyword>
<feature type="transmembrane region" description="Helical" evidence="15">
    <location>
        <begin position="377"/>
        <end position="396"/>
    </location>
</feature>
<keyword evidence="4 15" id="KW-0813">Transport</keyword>
<keyword evidence="6 15" id="KW-0732">Signal</keyword>
<feature type="transmembrane region" description="Helical" evidence="15">
    <location>
        <begin position="296"/>
        <end position="319"/>
    </location>
</feature>
<organism evidence="18 19">
    <name type="scientific">Caenorhabditis briggsae</name>
    <dbReference type="NCBI Taxonomy" id="6238"/>
    <lineage>
        <taxon>Eukaryota</taxon>
        <taxon>Metazoa</taxon>
        <taxon>Ecdysozoa</taxon>
        <taxon>Nematoda</taxon>
        <taxon>Chromadorea</taxon>
        <taxon>Rhabditida</taxon>
        <taxon>Rhabditina</taxon>
        <taxon>Rhabditomorpha</taxon>
        <taxon>Rhabditoidea</taxon>
        <taxon>Rhabditidae</taxon>
        <taxon>Peloderinae</taxon>
        <taxon>Caenorhabditis</taxon>
    </lineage>
</organism>
<keyword evidence="13 15" id="KW-0407">Ion channel</keyword>
<feature type="domain" description="K Homology" evidence="17">
    <location>
        <begin position="547"/>
        <end position="618"/>
    </location>
</feature>
<evidence type="ECO:0000256" key="2">
    <source>
        <dbReference type="ARBA" id="ARBA00004141"/>
    </source>
</evidence>
<dbReference type="Pfam" id="PF02932">
    <property type="entry name" value="Neur_chan_memb"/>
    <property type="match status" value="1"/>
</dbReference>
<dbReference type="InterPro" id="IPR004088">
    <property type="entry name" value="KH_dom_type_1"/>
</dbReference>
<comment type="similarity">
    <text evidence="3">Belongs to the ligand-gated ion channel (TC 1.A.9) family. Acetylcholine receptor (TC 1.A.9.1) subfamily.</text>
</comment>
<keyword evidence="11" id="KW-0675">Receptor</keyword>
<evidence type="ECO:0000256" key="12">
    <source>
        <dbReference type="ARBA" id="ARBA00023242"/>
    </source>
</evidence>
<dbReference type="InterPro" id="IPR006201">
    <property type="entry name" value="Neur_channel"/>
</dbReference>
<evidence type="ECO:0000256" key="15">
    <source>
        <dbReference type="RuleBase" id="RU000687"/>
    </source>
</evidence>
<reference evidence="18 19" key="1">
    <citation type="submission" date="2022-05" db="EMBL/GenBank/DDBJ databases">
        <title>Chromosome-level reference genomes for two strains of Caenorhabditis briggsae: an improved platform for comparative genomics.</title>
        <authorList>
            <person name="Stevens L."/>
            <person name="Andersen E.C."/>
        </authorList>
    </citation>
    <scope>NUCLEOTIDE SEQUENCE [LARGE SCALE GENOMIC DNA]</scope>
    <source>
        <strain evidence="18">QX1410_ONT</strain>
        <tissue evidence="18">Whole-organism</tissue>
    </source>
</reference>
<dbReference type="Pfam" id="PF09005">
    <property type="entry name" value="FUBP_C"/>
    <property type="match status" value="1"/>
</dbReference>
<dbReference type="GO" id="GO:0004888">
    <property type="term" value="F:transmembrane signaling receptor activity"/>
    <property type="evidence" value="ECO:0007669"/>
    <property type="project" value="InterPro"/>
</dbReference>
<feature type="compositionally biased region" description="Low complexity" evidence="16">
    <location>
        <begin position="1017"/>
        <end position="1037"/>
    </location>
</feature>
<dbReference type="Gene3D" id="2.70.170.10">
    <property type="entry name" value="Neurotransmitter-gated ion-channel ligand-binding domain"/>
    <property type="match status" value="1"/>
</dbReference>
<dbReference type="InterPro" id="IPR038050">
    <property type="entry name" value="Neuro_actylchol_rec"/>
</dbReference>
<feature type="transmembrane region" description="Helical" evidence="15">
    <location>
        <begin position="231"/>
        <end position="254"/>
    </location>
</feature>
<dbReference type="InterPro" id="IPR036612">
    <property type="entry name" value="KH_dom_type_1_sf"/>
</dbReference>
<evidence type="ECO:0000259" key="17">
    <source>
        <dbReference type="SMART" id="SM00322"/>
    </source>
</evidence>
<dbReference type="FunFam" id="1.20.58.390:FF:000081">
    <property type="entry name" value="Proton-gated ion channel subunit pbo-5"/>
    <property type="match status" value="1"/>
</dbReference>